<evidence type="ECO:0000256" key="1">
    <source>
        <dbReference type="SAM" id="MobiDB-lite"/>
    </source>
</evidence>
<proteinExistence type="predicted"/>
<accession>A0A9N9E2Q2</accession>
<evidence type="ECO:0000313" key="3">
    <source>
        <dbReference type="Proteomes" id="UP000789572"/>
    </source>
</evidence>
<feature type="region of interest" description="Disordered" evidence="1">
    <location>
        <begin position="201"/>
        <end position="227"/>
    </location>
</feature>
<sequence length="275" mass="32840">MEVESSNEQMKAIEYHESDQIDDMEGVEFPSIDNISDMENVLIHFQLNEEDVCYTNFIKAQELYTEMFNDPYIERLQNGQYWSIEIDKLNCDYLPTNFKTRMHEFRQWTYNKKREELNKKEIEHSQTYSGDGNSQTSNEIKNKEQRKIEYQTEEFQKEIDVVIFPDIDSIDKMDTILSTDYESLKDENQCLELFGYGSTDRKRKRSEEDSTKDENLKVKQRKLNRDPRKASKKIPIYIVIKQGYKVNDLDTDIDNIIGEYKKTMDSSKDYSKQFE</sequence>
<gene>
    <name evidence="2" type="ORF">POCULU_LOCUS10495</name>
</gene>
<evidence type="ECO:0000313" key="2">
    <source>
        <dbReference type="EMBL" id="CAG8661734.1"/>
    </source>
</evidence>
<name>A0A9N9E2Q2_9GLOM</name>
<keyword evidence="3" id="KW-1185">Reference proteome</keyword>
<feature type="compositionally biased region" description="Basic and acidic residues" evidence="1">
    <location>
        <begin position="205"/>
        <end position="227"/>
    </location>
</feature>
<dbReference type="AlphaFoldDB" id="A0A9N9E2Q2"/>
<organism evidence="2 3">
    <name type="scientific">Paraglomus occultum</name>
    <dbReference type="NCBI Taxonomy" id="144539"/>
    <lineage>
        <taxon>Eukaryota</taxon>
        <taxon>Fungi</taxon>
        <taxon>Fungi incertae sedis</taxon>
        <taxon>Mucoromycota</taxon>
        <taxon>Glomeromycotina</taxon>
        <taxon>Glomeromycetes</taxon>
        <taxon>Paraglomerales</taxon>
        <taxon>Paraglomeraceae</taxon>
        <taxon>Paraglomus</taxon>
    </lineage>
</organism>
<dbReference type="OrthoDB" id="10553523at2759"/>
<feature type="non-terminal residue" evidence="2">
    <location>
        <position position="275"/>
    </location>
</feature>
<feature type="region of interest" description="Disordered" evidence="1">
    <location>
        <begin position="122"/>
        <end position="145"/>
    </location>
</feature>
<dbReference type="EMBL" id="CAJVPJ010005468">
    <property type="protein sequence ID" value="CAG8661734.1"/>
    <property type="molecule type" value="Genomic_DNA"/>
</dbReference>
<protein>
    <submittedName>
        <fullName evidence="2">5787_t:CDS:1</fullName>
    </submittedName>
</protein>
<feature type="compositionally biased region" description="Polar residues" evidence="1">
    <location>
        <begin position="125"/>
        <end position="139"/>
    </location>
</feature>
<dbReference type="Proteomes" id="UP000789572">
    <property type="component" value="Unassembled WGS sequence"/>
</dbReference>
<comment type="caution">
    <text evidence="2">The sequence shown here is derived from an EMBL/GenBank/DDBJ whole genome shotgun (WGS) entry which is preliminary data.</text>
</comment>
<reference evidence="2" key="1">
    <citation type="submission" date="2021-06" db="EMBL/GenBank/DDBJ databases">
        <authorList>
            <person name="Kallberg Y."/>
            <person name="Tangrot J."/>
            <person name="Rosling A."/>
        </authorList>
    </citation>
    <scope>NUCLEOTIDE SEQUENCE</scope>
    <source>
        <strain evidence="2">IA702</strain>
    </source>
</reference>